<dbReference type="PANTHER" id="PTHR43818">
    <property type="entry name" value="BCDNA.GH03377"/>
    <property type="match status" value="1"/>
</dbReference>
<dbReference type="Gene3D" id="3.30.360.10">
    <property type="entry name" value="Dihydrodipicolinate Reductase, domain 2"/>
    <property type="match status" value="1"/>
</dbReference>
<accession>A0A6B1DSL0</accession>
<dbReference type="AlphaFoldDB" id="A0A6B1DSL0"/>
<name>A0A6B1DSL0_9CHLR</name>
<dbReference type="InterPro" id="IPR036291">
    <property type="entry name" value="NAD(P)-bd_dom_sf"/>
</dbReference>
<dbReference type="Gene3D" id="3.40.50.720">
    <property type="entry name" value="NAD(P)-binding Rossmann-like Domain"/>
    <property type="match status" value="1"/>
</dbReference>
<dbReference type="GO" id="GO:0016491">
    <property type="term" value="F:oxidoreductase activity"/>
    <property type="evidence" value="ECO:0007669"/>
    <property type="project" value="UniProtKB-KW"/>
</dbReference>
<dbReference type="InterPro" id="IPR050463">
    <property type="entry name" value="Gfo/Idh/MocA_oxidrdct_glycsds"/>
</dbReference>
<feature type="domain" description="GFO/IDH/MocA-like oxidoreductase" evidence="3">
    <location>
        <begin position="144"/>
        <end position="276"/>
    </location>
</feature>
<sequence length="365" mass="39519">MAGTVAWTDVTSPIGIGVVGCGVIGTQHVRVASALPCASPRAVLDLERDRAEALAVAHGVPRVCANLEEMLALSEVEAVVMAVPAAFRMPMSRRVLAAGCHLLLEKPVAMNAGEVRLLEAWRDRDQVVACCAARFRCLGSFAPVHEVLAAGKLGTPQGAVFRALTPAPPRPDILPPAWRLQSRLNGGGVLMNWGCYDLDYLLGMWPEPLVPRTVRARMWGLGPDYRNFVVPDSDGETHVVAWIECADGFQISYERGEYHPGPRRAEFQVFGDRGSLDLTMVPNRDRADILWCSDDAAGSVSETVQCHPDRAADLHSGVVEDFCRAVRSGCEPAAGLDFSFRVQATLDAMYRSARTGCPVEVESDL</sequence>
<evidence type="ECO:0000313" key="4">
    <source>
        <dbReference type="EMBL" id="MYD90720.1"/>
    </source>
</evidence>
<evidence type="ECO:0000259" key="3">
    <source>
        <dbReference type="Pfam" id="PF22725"/>
    </source>
</evidence>
<dbReference type="GO" id="GO:0000166">
    <property type="term" value="F:nucleotide binding"/>
    <property type="evidence" value="ECO:0007669"/>
    <property type="project" value="InterPro"/>
</dbReference>
<dbReference type="InterPro" id="IPR000683">
    <property type="entry name" value="Gfo/Idh/MocA-like_OxRdtase_N"/>
</dbReference>
<keyword evidence="1" id="KW-0560">Oxidoreductase</keyword>
<dbReference type="PANTHER" id="PTHR43818:SF11">
    <property type="entry name" value="BCDNA.GH03377"/>
    <property type="match status" value="1"/>
</dbReference>
<reference evidence="4" key="1">
    <citation type="submission" date="2019-09" db="EMBL/GenBank/DDBJ databases">
        <title>Characterisation of the sponge microbiome using genome-centric metagenomics.</title>
        <authorList>
            <person name="Engelberts J.P."/>
            <person name="Robbins S.J."/>
            <person name="De Goeij J.M."/>
            <person name="Aranda M."/>
            <person name="Bell S.C."/>
            <person name="Webster N.S."/>
        </authorList>
    </citation>
    <scope>NUCLEOTIDE SEQUENCE</scope>
    <source>
        <strain evidence="4">SB0662_bin_9</strain>
    </source>
</reference>
<protein>
    <submittedName>
        <fullName evidence="4">Gfo/Idh/MocA family oxidoreductase</fullName>
    </submittedName>
</protein>
<dbReference type="SUPFAM" id="SSF55347">
    <property type="entry name" value="Glyceraldehyde-3-phosphate dehydrogenase-like, C-terminal domain"/>
    <property type="match status" value="1"/>
</dbReference>
<dbReference type="Pfam" id="PF01408">
    <property type="entry name" value="GFO_IDH_MocA"/>
    <property type="match status" value="1"/>
</dbReference>
<feature type="domain" description="Gfo/Idh/MocA-like oxidoreductase N-terminal" evidence="2">
    <location>
        <begin position="15"/>
        <end position="119"/>
    </location>
</feature>
<dbReference type="Pfam" id="PF22725">
    <property type="entry name" value="GFO_IDH_MocA_C3"/>
    <property type="match status" value="1"/>
</dbReference>
<dbReference type="SUPFAM" id="SSF51735">
    <property type="entry name" value="NAD(P)-binding Rossmann-fold domains"/>
    <property type="match status" value="1"/>
</dbReference>
<evidence type="ECO:0000259" key="2">
    <source>
        <dbReference type="Pfam" id="PF01408"/>
    </source>
</evidence>
<evidence type="ECO:0000256" key="1">
    <source>
        <dbReference type="ARBA" id="ARBA00023002"/>
    </source>
</evidence>
<proteinExistence type="predicted"/>
<comment type="caution">
    <text evidence="4">The sequence shown here is derived from an EMBL/GenBank/DDBJ whole genome shotgun (WGS) entry which is preliminary data.</text>
</comment>
<gene>
    <name evidence="4" type="ORF">F4Y08_10360</name>
</gene>
<dbReference type="EMBL" id="VXPY01000074">
    <property type="protein sequence ID" value="MYD90720.1"/>
    <property type="molecule type" value="Genomic_DNA"/>
</dbReference>
<organism evidence="4">
    <name type="scientific">Caldilineaceae bacterium SB0662_bin_9</name>
    <dbReference type="NCBI Taxonomy" id="2605258"/>
    <lineage>
        <taxon>Bacteria</taxon>
        <taxon>Bacillati</taxon>
        <taxon>Chloroflexota</taxon>
        <taxon>Caldilineae</taxon>
        <taxon>Caldilineales</taxon>
        <taxon>Caldilineaceae</taxon>
    </lineage>
</organism>
<dbReference type="InterPro" id="IPR055170">
    <property type="entry name" value="GFO_IDH_MocA-like_dom"/>
</dbReference>